<protein>
    <submittedName>
        <fullName evidence="1">Uncharacterized protein</fullName>
    </submittedName>
</protein>
<dbReference type="AlphaFoldDB" id="A0A645D5Y8"/>
<gene>
    <name evidence="1" type="ORF">SDC9_132006</name>
</gene>
<name>A0A645D5Y8_9ZZZZ</name>
<accession>A0A645D5Y8</accession>
<proteinExistence type="predicted"/>
<sequence>MIACHRQRIRQTSKHCLTVVFNAGRFAVQDFSSLAHISTIGLNNGLMSQTNADDWQLAAQTG</sequence>
<reference evidence="1" key="1">
    <citation type="submission" date="2019-08" db="EMBL/GenBank/DDBJ databases">
        <authorList>
            <person name="Kucharzyk K."/>
            <person name="Murdoch R.W."/>
            <person name="Higgins S."/>
            <person name="Loffler F."/>
        </authorList>
    </citation>
    <scope>NUCLEOTIDE SEQUENCE</scope>
</reference>
<evidence type="ECO:0000313" key="1">
    <source>
        <dbReference type="EMBL" id="MPM84930.1"/>
    </source>
</evidence>
<dbReference type="EMBL" id="VSSQ01033363">
    <property type="protein sequence ID" value="MPM84930.1"/>
    <property type="molecule type" value="Genomic_DNA"/>
</dbReference>
<organism evidence="1">
    <name type="scientific">bioreactor metagenome</name>
    <dbReference type="NCBI Taxonomy" id="1076179"/>
    <lineage>
        <taxon>unclassified sequences</taxon>
        <taxon>metagenomes</taxon>
        <taxon>ecological metagenomes</taxon>
    </lineage>
</organism>
<comment type="caution">
    <text evidence="1">The sequence shown here is derived from an EMBL/GenBank/DDBJ whole genome shotgun (WGS) entry which is preliminary data.</text>
</comment>